<reference evidence="2 3" key="1">
    <citation type="journal article" date="2021" name="DNA Res.">
        <title>Genome analysis of Candida subhashii reveals its hybrid nature and dual mitochondrial genome conformations.</title>
        <authorList>
            <person name="Mixao V."/>
            <person name="Hegedusova E."/>
            <person name="Saus E."/>
            <person name="Pryszcz L.P."/>
            <person name="Cillingova A."/>
            <person name="Nosek J."/>
            <person name="Gabaldon T."/>
        </authorList>
    </citation>
    <scope>NUCLEOTIDE SEQUENCE [LARGE SCALE GENOMIC DNA]</scope>
    <source>
        <strain evidence="2 3">CBS 10753</strain>
    </source>
</reference>
<gene>
    <name evidence="2" type="ORF">J8A68_002508</name>
</gene>
<keyword evidence="3" id="KW-1185">Reference proteome</keyword>
<dbReference type="GeneID" id="73469309"/>
<dbReference type="Proteomes" id="UP000694255">
    <property type="component" value="Unassembled WGS sequence"/>
</dbReference>
<organism evidence="2 3">
    <name type="scientific">[Candida] subhashii</name>
    <dbReference type="NCBI Taxonomy" id="561895"/>
    <lineage>
        <taxon>Eukaryota</taxon>
        <taxon>Fungi</taxon>
        <taxon>Dikarya</taxon>
        <taxon>Ascomycota</taxon>
        <taxon>Saccharomycotina</taxon>
        <taxon>Pichiomycetes</taxon>
        <taxon>Debaryomycetaceae</taxon>
        <taxon>Spathaspora</taxon>
    </lineage>
</organism>
<protein>
    <submittedName>
        <fullName evidence="2">Uncharacterized protein</fullName>
    </submittedName>
</protein>
<comment type="caution">
    <text evidence="2">The sequence shown here is derived from an EMBL/GenBank/DDBJ whole genome shotgun (WGS) entry which is preliminary data.</text>
</comment>
<sequence>MPAEDSEGQSNVKKEKVVQSDDDKLGDLVSDHLHNCLVDASNTREERKTLEKEILEVYEPDFVISGDPDEDLYAPLDIGSEHLSVESSIIMNAEDDGDRSTPTVHYLDTMDGSRTKDEFASLAHKISNLVLSTVPVFEKNAASFSQSDLARIYKTYQEFYTYMYNELDFRPLNSTQQSYKPGKKSEK</sequence>
<dbReference type="AlphaFoldDB" id="A0A8J5UQ25"/>
<feature type="compositionally biased region" description="Basic and acidic residues" evidence="1">
    <location>
        <begin position="12"/>
        <end position="26"/>
    </location>
</feature>
<evidence type="ECO:0000313" key="2">
    <source>
        <dbReference type="EMBL" id="KAG7663947.1"/>
    </source>
</evidence>
<name>A0A8J5UQ25_9ASCO</name>
<evidence type="ECO:0000313" key="3">
    <source>
        <dbReference type="Proteomes" id="UP000694255"/>
    </source>
</evidence>
<proteinExistence type="predicted"/>
<dbReference type="EMBL" id="JAGSYN010000112">
    <property type="protein sequence ID" value="KAG7663947.1"/>
    <property type="molecule type" value="Genomic_DNA"/>
</dbReference>
<accession>A0A8J5UQ25</accession>
<evidence type="ECO:0000256" key="1">
    <source>
        <dbReference type="SAM" id="MobiDB-lite"/>
    </source>
</evidence>
<dbReference type="RefSeq" id="XP_049264179.1">
    <property type="nucleotide sequence ID" value="XM_049406267.1"/>
</dbReference>
<feature type="region of interest" description="Disordered" evidence="1">
    <location>
        <begin position="1"/>
        <end position="26"/>
    </location>
</feature>